<sequence length="131" mass="15614">MLKHDYTLQKIKEVFTSDPVLCFYDPDWDHGPVAYAQRALTTTEQHWFQIKIKLLTVMFSTEHFHHFICRREAEVENDHKPLKMIIRKLSQNASPRIQFMLLMLLRYKLKLKYAQALRKTTESSKASNSCR</sequence>
<feature type="domain" description="Reverse transcriptase RNase H-like" evidence="7">
    <location>
        <begin position="25"/>
        <end position="107"/>
    </location>
</feature>
<keyword evidence="5" id="KW-0378">Hydrolase</keyword>
<evidence type="ECO:0000256" key="6">
    <source>
        <dbReference type="ARBA" id="ARBA00022918"/>
    </source>
</evidence>
<keyword evidence="6" id="KW-0695">RNA-directed DNA polymerase</keyword>
<comment type="caution">
    <text evidence="8">The sequence shown here is derived from an EMBL/GenBank/DDBJ whole genome shotgun (WGS) entry which is preliminary data.</text>
</comment>
<keyword evidence="4" id="KW-0255">Endonuclease</keyword>
<proteinExistence type="predicted"/>
<dbReference type="GO" id="GO:0016787">
    <property type="term" value="F:hydrolase activity"/>
    <property type="evidence" value="ECO:0007669"/>
    <property type="project" value="UniProtKB-KW"/>
</dbReference>
<keyword evidence="1" id="KW-0808">Transferase</keyword>
<evidence type="ECO:0000256" key="2">
    <source>
        <dbReference type="ARBA" id="ARBA00022695"/>
    </source>
</evidence>
<organism evidence="8 9">
    <name type="scientific">Acropora cervicornis</name>
    <name type="common">Staghorn coral</name>
    <dbReference type="NCBI Taxonomy" id="6130"/>
    <lineage>
        <taxon>Eukaryota</taxon>
        <taxon>Metazoa</taxon>
        <taxon>Cnidaria</taxon>
        <taxon>Anthozoa</taxon>
        <taxon>Hexacorallia</taxon>
        <taxon>Scleractinia</taxon>
        <taxon>Astrocoeniina</taxon>
        <taxon>Acroporidae</taxon>
        <taxon>Acropora</taxon>
    </lineage>
</organism>
<dbReference type="InterPro" id="IPR050951">
    <property type="entry name" value="Retrovirus_Pol_polyprotein"/>
</dbReference>
<dbReference type="SUPFAM" id="SSF56672">
    <property type="entry name" value="DNA/RNA polymerases"/>
    <property type="match status" value="1"/>
</dbReference>
<name>A0AAD9R5A4_ACRCE</name>
<evidence type="ECO:0000313" key="8">
    <source>
        <dbReference type="EMBL" id="KAK2573315.1"/>
    </source>
</evidence>
<dbReference type="PANTHER" id="PTHR37984">
    <property type="entry name" value="PROTEIN CBG26694"/>
    <property type="match status" value="1"/>
</dbReference>
<dbReference type="InterPro" id="IPR043502">
    <property type="entry name" value="DNA/RNA_pol_sf"/>
</dbReference>
<evidence type="ECO:0000256" key="5">
    <source>
        <dbReference type="ARBA" id="ARBA00022801"/>
    </source>
</evidence>
<protein>
    <recommendedName>
        <fullName evidence="7">Reverse transcriptase RNase H-like domain-containing protein</fullName>
    </recommendedName>
</protein>
<dbReference type="GO" id="GO:0004519">
    <property type="term" value="F:endonuclease activity"/>
    <property type="evidence" value="ECO:0007669"/>
    <property type="project" value="UniProtKB-KW"/>
</dbReference>
<dbReference type="Pfam" id="PF17917">
    <property type="entry name" value="RT_RNaseH"/>
    <property type="match status" value="1"/>
</dbReference>
<evidence type="ECO:0000256" key="3">
    <source>
        <dbReference type="ARBA" id="ARBA00022722"/>
    </source>
</evidence>
<reference evidence="8" key="2">
    <citation type="journal article" date="2023" name="Science">
        <title>Genomic signatures of disease resistance in endangered staghorn corals.</title>
        <authorList>
            <person name="Vollmer S.V."/>
            <person name="Selwyn J.D."/>
            <person name="Despard B.A."/>
            <person name="Roesel C.L."/>
        </authorList>
    </citation>
    <scope>NUCLEOTIDE SEQUENCE</scope>
    <source>
        <strain evidence="8">K2</strain>
    </source>
</reference>
<reference evidence="8" key="1">
    <citation type="journal article" date="2023" name="G3 (Bethesda)">
        <title>Whole genome assembly and annotation of the endangered Caribbean coral Acropora cervicornis.</title>
        <authorList>
            <person name="Selwyn J.D."/>
            <person name="Vollmer S.V."/>
        </authorList>
    </citation>
    <scope>NUCLEOTIDE SEQUENCE</scope>
    <source>
        <strain evidence="8">K2</strain>
    </source>
</reference>
<dbReference type="AlphaFoldDB" id="A0AAD9R5A4"/>
<evidence type="ECO:0000313" key="9">
    <source>
        <dbReference type="Proteomes" id="UP001249851"/>
    </source>
</evidence>
<dbReference type="PANTHER" id="PTHR37984:SF8">
    <property type="entry name" value="CCHC-TYPE DOMAIN-CONTAINING PROTEIN"/>
    <property type="match status" value="1"/>
</dbReference>
<dbReference type="GO" id="GO:0003964">
    <property type="term" value="F:RNA-directed DNA polymerase activity"/>
    <property type="evidence" value="ECO:0007669"/>
    <property type="project" value="UniProtKB-KW"/>
</dbReference>
<keyword evidence="2" id="KW-0548">Nucleotidyltransferase</keyword>
<evidence type="ECO:0000256" key="4">
    <source>
        <dbReference type="ARBA" id="ARBA00022759"/>
    </source>
</evidence>
<accession>A0AAD9R5A4</accession>
<evidence type="ECO:0000259" key="7">
    <source>
        <dbReference type="Pfam" id="PF17917"/>
    </source>
</evidence>
<dbReference type="Proteomes" id="UP001249851">
    <property type="component" value="Unassembled WGS sequence"/>
</dbReference>
<gene>
    <name evidence="8" type="ORF">P5673_000960</name>
</gene>
<evidence type="ECO:0000256" key="1">
    <source>
        <dbReference type="ARBA" id="ARBA00022679"/>
    </source>
</evidence>
<keyword evidence="3" id="KW-0540">Nuclease</keyword>
<dbReference type="InterPro" id="IPR041373">
    <property type="entry name" value="RT_RNaseH"/>
</dbReference>
<dbReference type="EMBL" id="JARQWQ010000002">
    <property type="protein sequence ID" value="KAK2573315.1"/>
    <property type="molecule type" value="Genomic_DNA"/>
</dbReference>
<keyword evidence="9" id="KW-1185">Reference proteome</keyword>